<protein>
    <recommendedName>
        <fullName evidence="9">Large-conductance mechanosensitive channel</fullName>
    </recommendedName>
</protein>
<dbReference type="InterPro" id="IPR036019">
    <property type="entry name" value="MscL_channel"/>
</dbReference>
<dbReference type="Proteomes" id="UP000019050">
    <property type="component" value="Unassembled WGS sequence"/>
</dbReference>
<dbReference type="eggNOG" id="COG1970">
    <property type="taxonomic scope" value="Bacteria"/>
</dbReference>
<evidence type="ECO:0000256" key="1">
    <source>
        <dbReference type="ARBA" id="ARBA00004141"/>
    </source>
</evidence>
<dbReference type="InterPro" id="IPR037673">
    <property type="entry name" value="MSC/AndL"/>
</dbReference>
<keyword evidence="7 9" id="KW-0472">Membrane</keyword>
<proteinExistence type="inferred from homology"/>
<dbReference type="GO" id="GO:0008381">
    <property type="term" value="F:mechanosensitive monoatomic ion channel activity"/>
    <property type="evidence" value="ECO:0007669"/>
    <property type="project" value="UniProtKB-UniRule"/>
</dbReference>
<feature type="transmembrane region" description="Helical" evidence="9">
    <location>
        <begin position="12"/>
        <end position="35"/>
    </location>
</feature>
<evidence type="ECO:0000256" key="2">
    <source>
        <dbReference type="ARBA" id="ARBA00022448"/>
    </source>
</evidence>
<dbReference type="RefSeq" id="WP_023391578.1">
    <property type="nucleotide sequence ID" value="NZ_KI535340.1"/>
</dbReference>
<accession>W1Q3U2</accession>
<dbReference type="EMBL" id="ACIN03000005">
    <property type="protein sequence ID" value="ESK65862.1"/>
    <property type="molecule type" value="Genomic_DNA"/>
</dbReference>
<evidence type="ECO:0000256" key="3">
    <source>
        <dbReference type="ARBA" id="ARBA00022475"/>
    </source>
</evidence>
<dbReference type="AlphaFoldDB" id="W1Q3U2"/>
<name>W1Q3U2_ABIDE</name>
<feature type="transmembrane region" description="Helical" evidence="9">
    <location>
        <begin position="72"/>
        <end position="90"/>
    </location>
</feature>
<dbReference type="Pfam" id="PF01741">
    <property type="entry name" value="MscL"/>
    <property type="match status" value="1"/>
</dbReference>
<dbReference type="InterPro" id="IPR001185">
    <property type="entry name" value="MS_channel"/>
</dbReference>
<dbReference type="Gene3D" id="1.10.1200.120">
    <property type="entry name" value="Large-conductance mechanosensitive channel, MscL, domain 1"/>
    <property type="match status" value="1"/>
</dbReference>
<comment type="subcellular location">
    <subcellularLocation>
        <location evidence="9">Cell membrane</location>
        <topology evidence="9">Multi-pass membrane protein</topology>
    </subcellularLocation>
    <subcellularLocation>
        <location evidence="1">Membrane</location>
        <topology evidence="1">Multi-pass membrane protein</topology>
    </subcellularLocation>
</comment>
<sequence>MKKIFEEFRGFIAKDNIITLAVAVILGGAFSSIVTSLVNDIFMPILVAVTGQATVSGIALRIGNTYLGVGNFLQAVINFVIIGFLLFLTLKALGKAQGKDLINPPAPPAGPSEKDLLQDILNELKKEK</sequence>
<evidence type="ECO:0000256" key="6">
    <source>
        <dbReference type="ARBA" id="ARBA00023065"/>
    </source>
</evidence>
<dbReference type="NCBIfam" id="TIGR00220">
    <property type="entry name" value="mscL"/>
    <property type="match status" value="1"/>
</dbReference>
<dbReference type="GO" id="GO:0005886">
    <property type="term" value="C:plasma membrane"/>
    <property type="evidence" value="ECO:0007669"/>
    <property type="project" value="UniProtKB-SubCell"/>
</dbReference>
<comment type="function">
    <text evidence="9">Channel that opens in response to stretch forces in the membrane lipid bilayer. May participate in the regulation of osmotic pressure changes within the cell.</text>
</comment>
<keyword evidence="2 9" id="KW-0813">Transport</keyword>
<organism evidence="10 11">
    <name type="scientific">Abiotrophia defectiva ATCC 49176</name>
    <dbReference type="NCBI Taxonomy" id="592010"/>
    <lineage>
        <taxon>Bacteria</taxon>
        <taxon>Bacillati</taxon>
        <taxon>Bacillota</taxon>
        <taxon>Bacilli</taxon>
        <taxon>Lactobacillales</taxon>
        <taxon>Aerococcaceae</taxon>
        <taxon>Abiotrophia</taxon>
    </lineage>
</organism>
<keyword evidence="5 9" id="KW-1133">Transmembrane helix</keyword>
<dbReference type="HOGENOM" id="CLU_095787_0_1_9"/>
<dbReference type="STRING" id="592010.GCWU000182_000928"/>
<dbReference type="HAMAP" id="MF_00115">
    <property type="entry name" value="MscL"/>
    <property type="match status" value="1"/>
</dbReference>
<evidence type="ECO:0000256" key="9">
    <source>
        <dbReference type="HAMAP-Rule" id="MF_00115"/>
    </source>
</evidence>
<comment type="caution">
    <text evidence="10">The sequence shown here is derived from an EMBL/GenBank/DDBJ whole genome shotgun (WGS) entry which is preliminary data.</text>
</comment>
<keyword evidence="8 9" id="KW-0407">Ion channel</keyword>
<evidence type="ECO:0000313" key="10">
    <source>
        <dbReference type="EMBL" id="ESK65862.1"/>
    </source>
</evidence>
<dbReference type="PANTHER" id="PTHR30266:SF2">
    <property type="entry name" value="LARGE-CONDUCTANCE MECHANOSENSITIVE CHANNEL"/>
    <property type="match status" value="1"/>
</dbReference>
<gene>
    <name evidence="9" type="primary">mscL</name>
    <name evidence="10" type="ORF">GCWU000182_000928</name>
</gene>
<dbReference type="GeneID" id="84817004"/>
<keyword evidence="4 9" id="KW-0812">Transmembrane</keyword>
<evidence type="ECO:0000256" key="7">
    <source>
        <dbReference type="ARBA" id="ARBA00023136"/>
    </source>
</evidence>
<feature type="transmembrane region" description="Helical" evidence="9">
    <location>
        <begin position="41"/>
        <end position="60"/>
    </location>
</feature>
<reference evidence="10" key="1">
    <citation type="submission" date="2013-06" db="EMBL/GenBank/DDBJ databases">
        <authorList>
            <person name="Weinstock G."/>
            <person name="Sodergren E."/>
            <person name="Clifton S."/>
            <person name="Fulton L."/>
            <person name="Fulton B."/>
            <person name="Courtney L."/>
            <person name="Fronick C."/>
            <person name="Harrison M."/>
            <person name="Strong C."/>
            <person name="Farmer C."/>
            <person name="Delahaunty K."/>
            <person name="Markovic C."/>
            <person name="Hall O."/>
            <person name="Minx P."/>
            <person name="Tomlinson C."/>
            <person name="Mitreva M."/>
            <person name="Nelson J."/>
            <person name="Hou S."/>
            <person name="Wollam A."/>
            <person name="Pepin K.H."/>
            <person name="Johnson M."/>
            <person name="Bhonagiri V."/>
            <person name="Nash W.E."/>
            <person name="Warren W."/>
            <person name="Chinwalla A."/>
            <person name="Mardis E.R."/>
            <person name="Wilson R.K."/>
        </authorList>
    </citation>
    <scope>NUCLEOTIDE SEQUENCE [LARGE SCALE GENOMIC DNA]</scope>
    <source>
        <strain evidence="10">ATCC 49176</strain>
    </source>
</reference>
<evidence type="ECO:0000256" key="5">
    <source>
        <dbReference type="ARBA" id="ARBA00022989"/>
    </source>
</evidence>
<keyword evidence="11" id="KW-1185">Reference proteome</keyword>
<dbReference type="PRINTS" id="PR01264">
    <property type="entry name" value="MECHCHANNEL"/>
</dbReference>
<evidence type="ECO:0000256" key="8">
    <source>
        <dbReference type="ARBA" id="ARBA00023303"/>
    </source>
</evidence>
<keyword evidence="3 9" id="KW-1003">Cell membrane</keyword>
<dbReference type="PANTHER" id="PTHR30266">
    <property type="entry name" value="MECHANOSENSITIVE CHANNEL MSCL"/>
    <property type="match status" value="1"/>
</dbReference>
<evidence type="ECO:0000256" key="4">
    <source>
        <dbReference type="ARBA" id="ARBA00022692"/>
    </source>
</evidence>
<comment type="similarity">
    <text evidence="9">Belongs to the MscL family.</text>
</comment>
<keyword evidence="6 9" id="KW-0406">Ion transport</keyword>
<evidence type="ECO:0000313" key="11">
    <source>
        <dbReference type="Proteomes" id="UP000019050"/>
    </source>
</evidence>
<dbReference type="SUPFAM" id="SSF81330">
    <property type="entry name" value="Gated mechanosensitive channel"/>
    <property type="match status" value="1"/>
</dbReference>
<comment type="subunit">
    <text evidence="9">Homopentamer.</text>
</comment>